<reference evidence="1" key="1">
    <citation type="submission" date="2020-11" db="EMBL/GenBank/DDBJ databases">
        <title>Sequencing the genomes of 1000 actinobacteria strains.</title>
        <authorList>
            <person name="Klenk H.-P."/>
        </authorList>
    </citation>
    <scope>NUCLEOTIDE SEQUENCE</scope>
    <source>
        <strain evidence="1">DSM 45356</strain>
    </source>
</reference>
<gene>
    <name evidence="1" type="ORF">IW245_006076</name>
</gene>
<protein>
    <recommendedName>
        <fullName evidence="3">DUF2993 family protein</fullName>
    </recommendedName>
</protein>
<evidence type="ECO:0008006" key="3">
    <source>
        <dbReference type="Google" id="ProtNLM"/>
    </source>
</evidence>
<comment type="caution">
    <text evidence="1">The sequence shown here is derived from an EMBL/GenBank/DDBJ whole genome shotgun (WGS) entry which is preliminary data.</text>
</comment>
<accession>A0A8J7GMR9</accession>
<organism evidence="1 2">
    <name type="scientific">Longispora fulva</name>
    <dbReference type="NCBI Taxonomy" id="619741"/>
    <lineage>
        <taxon>Bacteria</taxon>
        <taxon>Bacillati</taxon>
        <taxon>Actinomycetota</taxon>
        <taxon>Actinomycetes</taxon>
        <taxon>Micromonosporales</taxon>
        <taxon>Micromonosporaceae</taxon>
        <taxon>Longispora</taxon>
    </lineage>
</organism>
<keyword evidence="2" id="KW-1185">Reference proteome</keyword>
<evidence type="ECO:0000313" key="2">
    <source>
        <dbReference type="Proteomes" id="UP000622552"/>
    </source>
</evidence>
<dbReference type="Proteomes" id="UP000622552">
    <property type="component" value="Unassembled WGS sequence"/>
</dbReference>
<dbReference type="AlphaFoldDB" id="A0A8J7GMR9"/>
<proteinExistence type="predicted"/>
<sequence length="241" mass="24750">MPKAAKIAIIVLVVLGVVVVAADRVLAVVAENVLADKVAEQLKSREITSTGKPDATIEGFPFLTQAAGGEFQAVQVHAAGLKSQGVALTDLTVRATGVKADVQALASGKGEVTAAKVTGTGTVPYSSIAGLLQQADLTITAENGQIKLRTPFRVAGQTFRVVATGTVALDNGRVRLTVTDFQADGGGLPPGAQPLLRALATRLSQDIALPTLPYDLKLERIETGNDGLTVHASALNVPLSG</sequence>
<dbReference type="InterPro" id="IPR021373">
    <property type="entry name" value="DUF2993"/>
</dbReference>
<dbReference type="Pfam" id="PF11209">
    <property type="entry name" value="LmeA"/>
    <property type="match status" value="1"/>
</dbReference>
<dbReference type="RefSeq" id="WP_197006493.1">
    <property type="nucleotide sequence ID" value="NZ_BONS01000006.1"/>
</dbReference>
<name>A0A8J7GMR9_9ACTN</name>
<dbReference type="EMBL" id="JADOUF010000001">
    <property type="protein sequence ID" value="MBG6139882.1"/>
    <property type="molecule type" value="Genomic_DNA"/>
</dbReference>
<evidence type="ECO:0000313" key="1">
    <source>
        <dbReference type="EMBL" id="MBG6139882.1"/>
    </source>
</evidence>